<dbReference type="Gene3D" id="3.30.70.330">
    <property type="match status" value="1"/>
</dbReference>
<protein>
    <recommendedName>
        <fullName evidence="1">PAR14-like first RRM domain-containing protein</fullName>
    </recommendedName>
</protein>
<dbReference type="OrthoDB" id="5987649at2759"/>
<accession>A0A1X7T5F9</accession>
<reference evidence="2" key="1">
    <citation type="submission" date="2017-05" db="UniProtKB">
        <authorList>
            <consortium name="EnsemblMetazoa"/>
        </authorList>
    </citation>
    <scope>IDENTIFICATION</scope>
</reference>
<dbReference type="AlphaFoldDB" id="A0A1X7T5F9"/>
<sequence length="209" mass="24113">MHYCLGSAMWDQDYVLLNRLIVSIKEFLKRKHKIRKQQIEIKLTDPPDPASVSTSTATPDPLGLDYYPDLIEVTFDNDIDIDTIQMYFESKRSGGKKEKVVESIKKFEEGVIHIQFESPDDAAAVIAQDEHSIKVKKIPRKLEVRYVPLASLKEYDKSKLILKDIPKGVEEEFLSLFIEKHLGLDEEDFTIVLRSNFAILILKHSYTDE</sequence>
<dbReference type="InterPro" id="IPR057051">
    <property type="entry name" value="PARP14_RPM_1"/>
</dbReference>
<dbReference type="InParanoid" id="A0A1X7T5F9"/>
<feature type="domain" description="PAR14-like first RRM" evidence="1">
    <location>
        <begin position="84"/>
        <end position="144"/>
    </location>
</feature>
<dbReference type="Pfam" id="PF23222">
    <property type="entry name" value="RRM_PARP14_1"/>
    <property type="match status" value="1"/>
</dbReference>
<evidence type="ECO:0000313" key="2">
    <source>
        <dbReference type="EnsemblMetazoa" id="Aqu2.1.09744_001"/>
    </source>
</evidence>
<evidence type="ECO:0000259" key="1">
    <source>
        <dbReference type="Pfam" id="PF23222"/>
    </source>
</evidence>
<name>A0A1X7T5F9_AMPQE</name>
<proteinExistence type="predicted"/>
<dbReference type="EnsemblMetazoa" id="Aqu2.1.09744_001">
    <property type="protein sequence ID" value="Aqu2.1.09744_001"/>
    <property type="gene ID" value="Aqu2.1.09744"/>
</dbReference>
<organism evidence="2">
    <name type="scientific">Amphimedon queenslandica</name>
    <name type="common">Sponge</name>
    <dbReference type="NCBI Taxonomy" id="400682"/>
    <lineage>
        <taxon>Eukaryota</taxon>
        <taxon>Metazoa</taxon>
        <taxon>Porifera</taxon>
        <taxon>Demospongiae</taxon>
        <taxon>Heteroscleromorpha</taxon>
        <taxon>Haplosclerida</taxon>
        <taxon>Niphatidae</taxon>
        <taxon>Amphimedon</taxon>
    </lineage>
</organism>
<dbReference type="InterPro" id="IPR012677">
    <property type="entry name" value="Nucleotide-bd_a/b_plait_sf"/>
</dbReference>